<dbReference type="GO" id="GO:0005886">
    <property type="term" value="C:plasma membrane"/>
    <property type="evidence" value="ECO:0007669"/>
    <property type="project" value="UniProtKB-SubCell"/>
</dbReference>
<dbReference type="RefSeq" id="WP_054539699.1">
    <property type="nucleotide sequence ID" value="NZ_JACIEQ010000003.1"/>
</dbReference>
<dbReference type="PROSITE" id="PS00216">
    <property type="entry name" value="SUGAR_TRANSPORT_1"/>
    <property type="match status" value="1"/>
</dbReference>
<feature type="transmembrane region" description="Helical" evidence="10">
    <location>
        <begin position="283"/>
        <end position="304"/>
    </location>
</feature>
<feature type="transmembrane region" description="Helical" evidence="10">
    <location>
        <begin position="253"/>
        <end position="271"/>
    </location>
</feature>
<evidence type="ECO:0000313" key="12">
    <source>
        <dbReference type="EMBL" id="MBB4022489.1"/>
    </source>
</evidence>
<evidence type="ECO:0000256" key="10">
    <source>
        <dbReference type="RuleBase" id="RU365088"/>
    </source>
</evidence>
<dbReference type="GO" id="GO:0042910">
    <property type="term" value="F:xenobiotic transmembrane transporter activity"/>
    <property type="evidence" value="ECO:0007669"/>
    <property type="project" value="InterPro"/>
</dbReference>
<keyword evidence="5 10" id="KW-0813">Transport</keyword>
<keyword evidence="13" id="KW-1185">Reference proteome</keyword>
<evidence type="ECO:0000256" key="5">
    <source>
        <dbReference type="ARBA" id="ARBA00022448"/>
    </source>
</evidence>
<comment type="caution">
    <text evidence="12">The sequence shown here is derived from an EMBL/GenBank/DDBJ whole genome shotgun (WGS) entry which is preliminary data.</text>
</comment>
<evidence type="ECO:0000256" key="7">
    <source>
        <dbReference type="ARBA" id="ARBA00022692"/>
    </source>
</evidence>
<reference evidence="12 13" key="1">
    <citation type="submission" date="2020-08" db="EMBL/GenBank/DDBJ databases">
        <title>Genomic Encyclopedia of Type Strains, Phase IV (KMG-IV): sequencing the most valuable type-strain genomes for metagenomic binning, comparative biology and taxonomic classification.</title>
        <authorList>
            <person name="Goeker M."/>
        </authorList>
    </citation>
    <scope>NUCLEOTIDE SEQUENCE [LARGE SCALE GENOMIC DNA]</scope>
    <source>
        <strain evidence="12 13">DSM 105040</strain>
    </source>
</reference>
<dbReference type="InterPro" id="IPR050189">
    <property type="entry name" value="MFS_Efflux_Transporters"/>
</dbReference>
<dbReference type="PRINTS" id="PR01035">
    <property type="entry name" value="TCRTETA"/>
</dbReference>
<keyword evidence="7 10" id="KW-0812">Transmembrane</keyword>
<feature type="transmembrane region" description="Helical" evidence="10">
    <location>
        <begin position="170"/>
        <end position="188"/>
    </location>
</feature>
<dbReference type="SUPFAM" id="SSF103473">
    <property type="entry name" value="MFS general substrate transporter"/>
    <property type="match status" value="1"/>
</dbReference>
<evidence type="ECO:0000256" key="8">
    <source>
        <dbReference type="ARBA" id="ARBA00022989"/>
    </source>
</evidence>
<evidence type="ECO:0000256" key="6">
    <source>
        <dbReference type="ARBA" id="ARBA00022475"/>
    </source>
</evidence>
<comment type="function">
    <text evidence="1">Resistance to tetracycline by an active tetracycline efflux. This is an energy-dependent process that decreases the accumulation of the antibiotic in whole cells. This protein functions as a metal-tetracycline/H(+) antiporter.</text>
</comment>
<feature type="transmembrane region" description="Helical" evidence="10">
    <location>
        <begin position="21"/>
        <end position="40"/>
    </location>
</feature>
<dbReference type="InterPro" id="IPR036259">
    <property type="entry name" value="MFS_trans_sf"/>
</dbReference>
<dbReference type="GO" id="GO:1990961">
    <property type="term" value="P:xenobiotic detoxification by transmembrane export across the plasma membrane"/>
    <property type="evidence" value="ECO:0007669"/>
    <property type="project" value="InterPro"/>
</dbReference>
<feature type="transmembrane region" description="Helical" evidence="10">
    <location>
        <begin position="140"/>
        <end position="158"/>
    </location>
</feature>
<dbReference type="InterPro" id="IPR001958">
    <property type="entry name" value="Tet-R_TetA/multi-R_MdtG-like"/>
</dbReference>
<keyword evidence="8 10" id="KW-1133">Transmembrane helix</keyword>
<proteinExistence type="inferred from homology"/>
<accession>A0A840CGU2</accession>
<feature type="transmembrane region" description="Helical" evidence="10">
    <location>
        <begin position="83"/>
        <end position="102"/>
    </location>
</feature>
<dbReference type="EMBL" id="JACIEQ010000003">
    <property type="protein sequence ID" value="MBB4022489.1"/>
    <property type="molecule type" value="Genomic_DNA"/>
</dbReference>
<evidence type="ECO:0000313" key="13">
    <source>
        <dbReference type="Proteomes" id="UP000585681"/>
    </source>
</evidence>
<evidence type="ECO:0000256" key="2">
    <source>
        <dbReference type="ARBA" id="ARBA00004651"/>
    </source>
</evidence>
<feature type="transmembrane region" description="Helical" evidence="10">
    <location>
        <begin position="310"/>
        <end position="327"/>
    </location>
</feature>
<feature type="transmembrane region" description="Helical" evidence="10">
    <location>
        <begin position="108"/>
        <end position="128"/>
    </location>
</feature>
<dbReference type="PANTHER" id="PTHR43124">
    <property type="entry name" value="PURINE EFFLUX PUMP PBUE"/>
    <property type="match status" value="1"/>
</dbReference>
<sequence>MNPRLRARFLDRSTPPHLVTLVLLAGLSAMSMNIFLPSLPKMTAYFDTEYRLMQLSVALYLGVSAGLQLLIGPISDKYGRRPVILGSVVIFLVATLGCLLAPSAHVFLGFRMLQAAIVAGIVLSRAVVRDMVPAEESASMIGYVTMGMAVVPMLAPALGGVLDQLFGWKANFEALLVAGIALFLLLWADLGETARPSENSLLAQFREYPELLRSRRFWGYALTTAFASGAFFAYLGGAPYVGSAVFGLSPATLGMYFGLLALGYMAGNFLTGRYATRLGINRMIMIGTMLPTVGLILSILAFLLGATHPLAFFGLMTSVGVGNGMVISNATSGMMSVRPALSGTASGLGGTIMIGGGAALSALAGALLVPGTGVFTLLIIMLCSSVAAVLAMLYVLHVTRIAGELDIPLPD</sequence>
<dbReference type="Pfam" id="PF07690">
    <property type="entry name" value="MFS_1"/>
    <property type="match status" value="1"/>
</dbReference>
<dbReference type="PROSITE" id="PS50850">
    <property type="entry name" value="MFS"/>
    <property type="match status" value="1"/>
</dbReference>
<gene>
    <name evidence="12" type="ORF">GGR17_002308</name>
</gene>
<evidence type="ECO:0000256" key="3">
    <source>
        <dbReference type="ARBA" id="ARBA00006236"/>
    </source>
</evidence>
<comment type="subcellular location">
    <subcellularLocation>
        <location evidence="10">Cell inner membrane</location>
        <topology evidence="10">Multi-pass membrane protein</topology>
    </subcellularLocation>
    <subcellularLocation>
        <location evidence="2">Cell membrane</location>
        <topology evidence="2">Multi-pass membrane protein</topology>
    </subcellularLocation>
</comment>
<dbReference type="AlphaFoldDB" id="A0A840CGU2"/>
<dbReference type="PANTHER" id="PTHR43124:SF3">
    <property type="entry name" value="CHLORAMPHENICOL EFFLUX PUMP RV0191"/>
    <property type="match status" value="1"/>
</dbReference>
<evidence type="ECO:0000256" key="9">
    <source>
        <dbReference type="ARBA" id="ARBA00023136"/>
    </source>
</evidence>
<dbReference type="InterPro" id="IPR011701">
    <property type="entry name" value="MFS"/>
</dbReference>
<dbReference type="InterPro" id="IPR005829">
    <property type="entry name" value="Sugar_transporter_CS"/>
</dbReference>
<feature type="domain" description="Major facilitator superfamily (MFS) profile" evidence="11">
    <location>
        <begin position="17"/>
        <end position="400"/>
    </location>
</feature>
<organism evidence="12 13">
    <name type="scientific">Actibacterium naphthalenivorans</name>
    <dbReference type="NCBI Taxonomy" id="1614693"/>
    <lineage>
        <taxon>Bacteria</taxon>
        <taxon>Pseudomonadati</taxon>
        <taxon>Pseudomonadota</taxon>
        <taxon>Alphaproteobacteria</taxon>
        <taxon>Rhodobacterales</taxon>
        <taxon>Roseobacteraceae</taxon>
        <taxon>Actibacterium</taxon>
    </lineage>
</organism>
<dbReference type="Gene3D" id="1.20.1720.10">
    <property type="entry name" value="Multidrug resistance protein D"/>
    <property type="match status" value="1"/>
</dbReference>
<protein>
    <recommendedName>
        <fullName evidence="10">Bcr/CflA family efflux transporter</fullName>
    </recommendedName>
</protein>
<name>A0A840CGU2_9RHOB</name>
<dbReference type="Proteomes" id="UP000585681">
    <property type="component" value="Unassembled WGS sequence"/>
</dbReference>
<evidence type="ECO:0000259" key="11">
    <source>
        <dbReference type="PROSITE" id="PS50850"/>
    </source>
</evidence>
<evidence type="ECO:0000256" key="1">
    <source>
        <dbReference type="ARBA" id="ARBA00003279"/>
    </source>
</evidence>
<feature type="transmembrane region" description="Helical" evidence="10">
    <location>
        <begin position="217"/>
        <end position="241"/>
    </location>
</feature>
<dbReference type="NCBIfam" id="TIGR00710">
    <property type="entry name" value="efflux_Bcr_CflA"/>
    <property type="match status" value="1"/>
</dbReference>
<comment type="similarity">
    <text evidence="4">Belongs to the major facilitator superfamily. TCR/Tet family.</text>
</comment>
<keyword evidence="9 10" id="KW-0472">Membrane</keyword>
<feature type="transmembrane region" description="Helical" evidence="10">
    <location>
        <begin position="375"/>
        <end position="396"/>
    </location>
</feature>
<keyword evidence="6" id="KW-1003">Cell membrane</keyword>
<comment type="similarity">
    <text evidence="3 10">Belongs to the major facilitator superfamily. Bcr/CmlA family.</text>
</comment>
<feature type="transmembrane region" description="Helical" evidence="10">
    <location>
        <begin position="348"/>
        <end position="369"/>
    </location>
</feature>
<dbReference type="InterPro" id="IPR004812">
    <property type="entry name" value="Efflux_drug-R_Bcr/CmlA"/>
</dbReference>
<dbReference type="InterPro" id="IPR020846">
    <property type="entry name" value="MFS_dom"/>
</dbReference>
<evidence type="ECO:0000256" key="4">
    <source>
        <dbReference type="ARBA" id="ARBA00007520"/>
    </source>
</evidence>
<dbReference type="CDD" id="cd17320">
    <property type="entry name" value="MFS_MdfA_MDR_like"/>
    <property type="match status" value="1"/>
</dbReference>
<keyword evidence="10" id="KW-0997">Cell inner membrane</keyword>
<feature type="transmembrane region" description="Helical" evidence="10">
    <location>
        <begin position="52"/>
        <end position="71"/>
    </location>
</feature>